<sequence>MDLELDGNVALVTGSSRGLGKACARTLAAEGAHVVCNGRDEERLAETVAALDDGSDRVVGVAADLTDPDAVAALVEETVDTFGGLDHVVTNVGGPAMRPFGDIDDATWFDTFELLVMSVVRVVRAAAPHLRAGDGGSVVSVTSRTVWETIENYALSNALRLAIVGLDSTLARELAPAVRVNAVAPGPFETGRIDALVEESLDVGAFDTPEAAREAWGGGVPLGRPGRPAELADLVAFLLSSRASYVTGETVRIDGGVTRAPR</sequence>
<dbReference type="RefSeq" id="WP_114448267.1">
    <property type="nucleotide sequence ID" value="NZ_QPHM01000001.1"/>
</dbReference>
<evidence type="ECO:0000313" key="4">
    <source>
        <dbReference type="Proteomes" id="UP000252189"/>
    </source>
</evidence>
<dbReference type="PRINTS" id="PR00081">
    <property type="entry name" value="GDHRDH"/>
</dbReference>
<dbReference type="OrthoDB" id="7442at2157"/>
<protein>
    <submittedName>
        <fullName evidence="3">SDR family NAD(P)-dependent oxidoreductase</fullName>
    </submittedName>
</protein>
<dbReference type="InterPro" id="IPR036291">
    <property type="entry name" value="NAD(P)-bd_dom_sf"/>
</dbReference>
<dbReference type="Proteomes" id="UP000252189">
    <property type="component" value="Unassembled WGS sequence"/>
</dbReference>
<reference evidence="3 4" key="1">
    <citation type="submission" date="2018-07" db="EMBL/GenBank/DDBJ databases">
        <title>Genome sequences of Haloplanus salinus JCM 18368T.</title>
        <authorList>
            <person name="Kim Y.B."/>
            <person name="Roh S.W."/>
        </authorList>
    </citation>
    <scope>NUCLEOTIDE SEQUENCE [LARGE SCALE GENOMIC DNA]</scope>
    <source>
        <strain evidence="3 4">JCM 18368</strain>
    </source>
</reference>
<name>A0A368N9K7_9EURY</name>
<accession>A0A368N9K7</accession>
<keyword evidence="2" id="KW-0560">Oxidoreductase</keyword>
<dbReference type="AlphaFoldDB" id="A0A368N9K7"/>
<evidence type="ECO:0000256" key="1">
    <source>
        <dbReference type="ARBA" id="ARBA00006484"/>
    </source>
</evidence>
<gene>
    <name evidence="3" type="ORF">DU504_04985</name>
</gene>
<dbReference type="FunFam" id="3.40.50.720:FF:000084">
    <property type="entry name" value="Short-chain dehydrogenase reductase"/>
    <property type="match status" value="1"/>
</dbReference>
<dbReference type="Gene3D" id="3.40.50.720">
    <property type="entry name" value="NAD(P)-binding Rossmann-like Domain"/>
    <property type="match status" value="1"/>
</dbReference>
<evidence type="ECO:0000313" key="3">
    <source>
        <dbReference type="EMBL" id="RCU46713.1"/>
    </source>
</evidence>
<dbReference type="PANTHER" id="PTHR43639">
    <property type="entry name" value="OXIDOREDUCTASE, SHORT-CHAIN DEHYDROGENASE/REDUCTASE FAMILY (AFU_ORTHOLOGUE AFUA_5G02870)"/>
    <property type="match status" value="1"/>
</dbReference>
<dbReference type="Pfam" id="PF13561">
    <property type="entry name" value="adh_short_C2"/>
    <property type="match status" value="1"/>
</dbReference>
<dbReference type="SUPFAM" id="SSF51735">
    <property type="entry name" value="NAD(P)-binding Rossmann-fold domains"/>
    <property type="match status" value="1"/>
</dbReference>
<dbReference type="InterPro" id="IPR002347">
    <property type="entry name" value="SDR_fam"/>
</dbReference>
<keyword evidence="4" id="KW-1185">Reference proteome</keyword>
<dbReference type="GO" id="GO:0016491">
    <property type="term" value="F:oxidoreductase activity"/>
    <property type="evidence" value="ECO:0007669"/>
    <property type="project" value="UniProtKB-KW"/>
</dbReference>
<comment type="similarity">
    <text evidence="1">Belongs to the short-chain dehydrogenases/reductases (SDR) family.</text>
</comment>
<comment type="caution">
    <text evidence="3">The sequence shown here is derived from an EMBL/GenBank/DDBJ whole genome shotgun (WGS) entry which is preliminary data.</text>
</comment>
<evidence type="ECO:0000256" key="2">
    <source>
        <dbReference type="ARBA" id="ARBA00023002"/>
    </source>
</evidence>
<organism evidence="3 4">
    <name type="scientific">Haloplanus salinus</name>
    <dbReference type="NCBI Taxonomy" id="1126245"/>
    <lineage>
        <taxon>Archaea</taxon>
        <taxon>Methanobacteriati</taxon>
        <taxon>Methanobacteriota</taxon>
        <taxon>Stenosarchaea group</taxon>
        <taxon>Halobacteria</taxon>
        <taxon>Halobacteriales</taxon>
        <taxon>Haloferacaceae</taxon>
        <taxon>Haloplanus</taxon>
    </lineage>
</organism>
<dbReference type="EMBL" id="QPHM01000001">
    <property type="protein sequence ID" value="RCU46713.1"/>
    <property type="molecule type" value="Genomic_DNA"/>
</dbReference>
<proteinExistence type="inferred from homology"/>
<dbReference type="PANTHER" id="PTHR43639:SF1">
    <property type="entry name" value="SHORT-CHAIN DEHYDROGENASE_REDUCTASE FAMILY PROTEIN"/>
    <property type="match status" value="1"/>
</dbReference>